<dbReference type="SUPFAM" id="SSF53649">
    <property type="entry name" value="Alkaline phosphatase-like"/>
    <property type="match status" value="1"/>
</dbReference>
<evidence type="ECO:0000256" key="1">
    <source>
        <dbReference type="ARBA" id="ARBA00022553"/>
    </source>
</evidence>
<dbReference type="EMBL" id="JQZW01000012">
    <property type="protein sequence ID" value="KGN97472.1"/>
    <property type="molecule type" value="Genomic_DNA"/>
</dbReference>
<dbReference type="PROSITE" id="PS50110">
    <property type="entry name" value="RESPONSE_REGULATORY"/>
    <property type="match status" value="1"/>
</dbReference>
<dbReference type="AlphaFoldDB" id="A0A0A2G4U1"/>
<keyword evidence="5" id="KW-1185">Reference proteome</keyword>
<organism evidence="4 5">
    <name type="scientific">Porphyromonas gingivicanis</name>
    <dbReference type="NCBI Taxonomy" id="266762"/>
    <lineage>
        <taxon>Bacteria</taxon>
        <taxon>Pseudomonadati</taxon>
        <taxon>Bacteroidota</taxon>
        <taxon>Bacteroidia</taxon>
        <taxon>Bacteroidales</taxon>
        <taxon>Porphyromonadaceae</taxon>
        <taxon>Porphyromonas</taxon>
    </lineage>
</organism>
<keyword evidence="1 2" id="KW-0597">Phosphoprotein</keyword>
<dbReference type="OrthoDB" id="9813025at2"/>
<evidence type="ECO:0000313" key="5">
    <source>
        <dbReference type="Proteomes" id="UP000030134"/>
    </source>
</evidence>
<gene>
    <name evidence="4" type="ORF">HQ36_06115</name>
</gene>
<evidence type="ECO:0000256" key="2">
    <source>
        <dbReference type="PROSITE-ProRule" id="PRU00169"/>
    </source>
</evidence>
<dbReference type="InterPro" id="IPR001789">
    <property type="entry name" value="Sig_transdc_resp-reg_receiver"/>
</dbReference>
<dbReference type="InterPro" id="IPR011006">
    <property type="entry name" value="CheY-like_superfamily"/>
</dbReference>
<dbReference type="RefSeq" id="WP_025842913.1">
    <property type="nucleotide sequence ID" value="NZ_JQZW01000012.1"/>
</dbReference>
<dbReference type="PANTHER" id="PTHR44591:SF3">
    <property type="entry name" value="RESPONSE REGULATORY DOMAIN-CONTAINING PROTEIN"/>
    <property type="match status" value="1"/>
</dbReference>
<dbReference type="eggNOG" id="COG2204">
    <property type="taxonomic scope" value="Bacteria"/>
</dbReference>
<evidence type="ECO:0000313" key="4">
    <source>
        <dbReference type="EMBL" id="KGN97472.1"/>
    </source>
</evidence>
<protein>
    <submittedName>
        <fullName evidence="4">Chemotaxis protein CheY</fullName>
    </submittedName>
</protein>
<name>A0A0A2G4U1_9PORP</name>
<dbReference type="InterPro" id="IPR050595">
    <property type="entry name" value="Bact_response_regulator"/>
</dbReference>
<reference evidence="4 5" key="1">
    <citation type="submission" date="2014-08" db="EMBL/GenBank/DDBJ databases">
        <title>Porphyromonas gingivicanis strain:COT-022_OH1391 Genome sequencing.</title>
        <authorList>
            <person name="Wallis C."/>
            <person name="Deusch O."/>
            <person name="O'Flynn C."/>
            <person name="Davis I."/>
            <person name="Jospin G."/>
            <person name="Darling A.E."/>
            <person name="Coil D.A."/>
            <person name="Alexiev A."/>
            <person name="Horsfall A."/>
            <person name="Kirkwood N."/>
            <person name="Harris S."/>
            <person name="Eisen J.A."/>
        </authorList>
    </citation>
    <scope>NUCLEOTIDE SEQUENCE [LARGE SCALE GENOMIC DNA]</scope>
    <source>
        <strain evidence="5">COT-022 OH1391</strain>
    </source>
</reference>
<dbReference type="Proteomes" id="UP000030134">
    <property type="component" value="Unassembled WGS sequence"/>
</dbReference>
<dbReference type="InterPro" id="IPR017850">
    <property type="entry name" value="Alkaline_phosphatase_core_sf"/>
</dbReference>
<feature type="modified residue" description="4-aspartylphosphate" evidence="2">
    <location>
        <position position="55"/>
    </location>
</feature>
<feature type="domain" description="Response regulatory" evidence="3">
    <location>
        <begin position="6"/>
        <end position="120"/>
    </location>
</feature>
<comment type="caution">
    <text evidence="4">The sequence shown here is derived from an EMBL/GenBank/DDBJ whole genome shotgun (WGS) entry which is preliminary data.</text>
</comment>
<dbReference type="Pfam" id="PF00072">
    <property type="entry name" value="Response_reg"/>
    <property type="match status" value="1"/>
</dbReference>
<dbReference type="GO" id="GO:0000160">
    <property type="term" value="P:phosphorelay signal transduction system"/>
    <property type="evidence" value="ECO:0007669"/>
    <property type="project" value="InterPro"/>
</dbReference>
<evidence type="ECO:0000259" key="3">
    <source>
        <dbReference type="PROSITE" id="PS50110"/>
    </source>
</evidence>
<proteinExistence type="predicted"/>
<dbReference type="Gene3D" id="3.40.50.2300">
    <property type="match status" value="1"/>
</dbReference>
<dbReference type="SUPFAM" id="SSF52172">
    <property type="entry name" value="CheY-like"/>
    <property type="match status" value="1"/>
</dbReference>
<sequence length="515" mass="60677">MPTQYRILWADDEIELLKPHILFLEKKGYSVFPAQSGNDALDLLKKESFDLVFLDENMPGLSGLETLEQIRHLSPYLPIVMVTKNDEEFLMNKAIAGKVADFLIKPVNPSQLLLTLKKILQKEHLISEAAVLDYQQEFRNISMQLMGQLSLEEWKELYKKLMKRSLQLEEEYPDMLDMLDMQRREAQQQFGRFVCREYEGWIKNPTSRPLMSPDLFSKRVFPLLDKGEKVFFVLIDNFRYDQWLSVKDLLSDLFHFEEDLYMAILPTATQYARNAIFSGLMPAQIAQQFPDLWVDEESEEGKNLNEAPMIQTQLERFRKPYEFSYHKVYETRYGEKLLASMDQLARYPLNIIVLNFVDMLSHARTESRMIRELANDEAAYRSLTRSWFKHSTTYRLFKKMAEMKCRIILTTDHGTVRVKNPVKVIGDRNTSTNLRYKLGRNLTYDSKEVYAVVKPREIGLPSTHITDKFIFCYEDDFFAYPNNYNYYVGYYRDTFQHGGISMEEMMVPIIDLQPK</sequence>
<dbReference type="CDD" id="cd00156">
    <property type="entry name" value="REC"/>
    <property type="match status" value="1"/>
</dbReference>
<accession>A0A0A2G4U1</accession>
<dbReference type="SMART" id="SM00448">
    <property type="entry name" value="REC"/>
    <property type="match status" value="1"/>
</dbReference>
<dbReference type="PANTHER" id="PTHR44591">
    <property type="entry name" value="STRESS RESPONSE REGULATOR PROTEIN 1"/>
    <property type="match status" value="1"/>
</dbReference>
<dbReference type="Pfam" id="PF08665">
    <property type="entry name" value="PglZ"/>
    <property type="match status" value="1"/>
</dbReference>
<dbReference type="STRING" id="266762.HQ36_06115"/>